<dbReference type="Pfam" id="PF00005">
    <property type="entry name" value="ABC_tran"/>
    <property type="match status" value="1"/>
</dbReference>
<comment type="caution">
    <text evidence="13">The sequence shown here is derived from an EMBL/GenBank/DDBJ whole genome shotgun (WGS) entry which is preliminary data.</text>
</comment>
<evidence type="ECO:0000256" key="6">
    <source>
        <dbReference type="ARBA" id="ARBA00022741"/>
    </source>
</evidence>
<keyword evidence="8 11" id="KW-1133">Transmembrane helix</keyword>
<organism evidence="13 14">
    <name type="scientific">Flemingia macrophylla</name>
    <dbReference type="NCBI Taxonomy" id="520843"/>
    <lineage>
        <taxon>Eukaryota</taxon>
        <taxon>Viridiplantae</taxon>
        <taxon>Streptophyta</taxon>
        <taxon>Embryophyta</taxon>
        <taxon>Tracheophyta</taxon>
        <taxon>Spermatophyta</taxon>
        <taxon>Magnoliopsida</taxon>
        <taxon>eudicotyledons</taxon>
        <taxon>Gunneridae</taxon>
        <taxon>Pentapetalae</taxon>
        <taxon>rosids</taxon>
        <taxon>fabids</taxon>
        <taxon>Fabales</taxon>
        <taxon>Fabaceae</taxon>
        <taxon>Papilionoideae</taxon>
        <taxon>50 kb inversion clade</taxon>
        <taxon>NPAAA clade</taxon>
        <taxon>indigoferoid/millettioid clade</taxon>
        <taxon>Phaseoleae</taxon>
        <taxon>Flemingia</taxon>
    </lineage>
</organism>
<dbReference type="InterPro" id="IPR013581">
    <property type="entry name" value="PDR_assoc"/>
</dbReference>
<feature type="transmembrane region" description="Helical" evidence="11">
    <location>
        <begin position="850"/>
        <end position="868"/>
    </location>
</feature>
<evidence type="ECO:0000256" key="2">
    <source>
        <dbReference type="ARBA" id="ARBA00006012"/>
    </source>
</evidence>
<evidence type="ECO:0000256" key="10">
    <source>
        <dbReference type="SAM" id="MobiDB-lite"/>
    </source>
</evidence>
<dbReference type="GO" id="GO:0005524">
    <property type="term" value="F:ATP binding"/>
    <property type="evidence" value="ECO:0007669"/>
    <property type="project" value="UniProtKB-KW"/>
</dbReference>
<dbReference type="SUPFAM" id="SSF52540">
    <property type="entry name" value="P-loop containing nucleoside triphosphate hydrolases"/>
    <property type="match status" value="2"/>
</dbReference>
<dbReference type="PANTHER" id="PTHR19241">
    <property type="entry name" value="ATP-BINDING CASSETTE TRANSPORTER"/>
    <property type="match status" value="1"/>
</dbReference>
<gene>
    <name evidence="13" type="ORF">Fmac_006213</name>
</gene>
<feature type="transmembrane region" description="Helical" evidence="11">
    <location>
        <begin position="345"/>
        <end position="367"/>
    </location>
</feature>
<dbReference type="CDD" id="cd03232">
    <property type="entry name" value="ABCG_PDR_domain2"/>
    <property type="match status" value="1"/>
</dbReference>
<feature type="domain" description="ABC transporter" evidence="12">
    <location>
        <begin position="504"/>
        <end position="756"/>
    </location>
</feature>
<feature type="transmembrane region" description="Helical" evidence="11">
    <location>
        <begin position="943"/>
        <end position="962"/>
    </location>
</feature>
<dbReference type="AlphaFoldDB" id="A0ABD1NBF5"/>
<feature type="transmembrane region" description="Helical" evidence="11">
    <location>
        <begin position="235"/>
        <end position="261"/>
    </location>
</feature>
<feature type="transmembrane region" description="Helical" evidence="11">
    <location>
        <begin position="297"/>
        <end position="314"/>
    </location>
</feature>
<proteinExistence type="inferred from homology"/>
<evidence type="ECO:0000256" key="5">
    <source>
        <dbReference type="ARBA" id="ARBA00022737"/>
    </source>
</evidence>
<sequence length="1084" mass="123132">MLRGISGGQRKRVTTGEMLVGPAKAVFMDEISTGLDSSTTFQVVSSLKHFIHSLKGTAVVSLLQPAPETYNLFDDIILLSDGQVVYQGPREHVLEFFASVGFKCPERKGVADFLQEVTSRKDQEQYWVNRDQPYRFVTTKDFVEAFQSFHVGKSLANELATQFDKSKSHPAALSTKMYGLGKWELFKACLSREYLLMKRNSFIHIFQLCQLAVVAFITMTVFFRTEMHRDSVTNGGLYAGALFYGLLVILLDGFLDLTLVVSKLPVFYKQRDFLFFPSWVYALPVWILKIPLTFAQVGIWVFLTYYVIGFDPYVGRFFRQFLLLLFVNQMASALFRFIGALGRELMAAFTMGSFVLSILIAMSGFILSKENMKKWWLWGFWSSPMMYGQNAIVNNEFLGKRWRHVLPNSTTPLGVEVLKSRGFFTQSKWYWIGVGALIGYTIVFNIAYILALTYMKPIVQHQGVKSQSRSNEQDGGSTSARSSSRRKEADRRSGMVLPFEPHSLSFDDVTYSVDMPKEMKNQGVLEDRLDLLKGVSGVFRPGILTALMGSTGAGKTTLMDVLAGRKTGGYIGGNITISGYPKKQETFARISGYCEQNDIHSPHVTAYESLLYSAWLRLSGEINSETRKMFIEEVIELVELNPLKHAIVGLPGVNGLSTEQRKRLTIAVELVANPSIIFMDEPTSGLDARAAAVVMRAVRNIVDTGRTVVCTIHQPSIDIFESYDELFLMKRGGEGIYVGPLGHHSSHLITYFEGIKGVRTIEDGYNPATWMLEVTTSAREMELGIDFAEVYKNSELYRRNKELIKELSTPAPGSRDLHFPSKYSRSFLTQCIACLWKQHWSYWRNNQYTALRFVYTIAVTLLFGSIYWDLGTKTKKQQDLFNSMGSMYATVLLLGIKNANSAQPLVAVERTVIIELPHVLLQTVVFSIIEYAMIGFEWSVTKFFWYLFFMYITFLYFTYYGMMSSAITPNPSMAALLSVGFYEVWNLFSGFIIPRPKIPVWWRWYYWANPVAWTLYGLVTSQFGDIQDHMEFNGKSITVEEFLRNYFGFKHDFLGVVAAVLIGFAVAFALIFAIAIKMLNFQRR</sequence>
<dbReference type="InterPro" id="IPR043926">
    <property type="entry name" value="ABCG_dom"/>
</dbReference>
<keyword evidence="7" id="KW-0067">ATP-binding</keyword>
<feature type="region of interest" description="Disordered" evidence="10">
    <location>
        <begin position="464"/>
        <end position="494"/>
    </location>
</feature>
<dbReference type="InterPro" id="IPR027417">
    <property type="entry name" value="P-loop_NTPase"/>
</dbReference>
<feature type="transmembrane region" description="Helical" evidence="11">
    <location>
        <begin position="321"/>
        <end position="339"/>
    </location>
</feature>
<dbReference type="Gene3D" id="3.40.50.300">
    <property type="entry name" value="P-loop containing nucleotide triphosphate hydrolases"/>
    <property type="match status" value="2"/>
</dbReference>
<feature type="compositionally biased region" description="Polar residues" evidence="10">
    <location>
        <begin position="464"/>
        <end position="476"/>
    </location>
</feature>
<evidence type="ECO:0000313" key="14">
    <source>
        <dbReference type="Proteomes" id="UP001603857"/>
    </source>
</evidence>
<evidence type="ECO:0000256" key="7">
    <source>
        <dbReference type="ARBA" id="ARBA00022840"/>
    </source>
</evidence>
<evidence type="ECO:0000256" key="11">
    <source>
        <dbReference type="SAM" id="Phobius"/>
    </source>
</evidence>
<dbReference type="GO" id="GO:0005886">
    <property type="term" value="C:plasma membrane"/>
    <property type="evidence" value="ECO:0007669"/>
    <property type="project" value="UniProtKB-ARBA"/>
</dbReference>
<dbReference type="Proteomes" id="UP001603857">
    <property type="component" value="Unassembled WGS sequence"/>
</dbReference>
<dbReference type="Pfam" id="PF19055">
    <property type="entry name" value="ABC2_membrane_7"/>
    <property type="match status" value="1"/>
</dbReference>
<keyword evidence="6" id="KW-0547">Nucleotide-binding</keyword>
<dbReference type="InterPro" id="IPR013525">
    <property type="entry name" value="ABC2_TM"/>
</dbReference>
<protein>
    <recommendedName>
        <fullName evidence="12">ABC transporter domain-containing protein</fullName>
    </recommendedName>
</protein>
<name>A0ABD1NBF5_9FABA</name>
<feature type="transmembrane region" description="Helical" evidence="11">
    <location>
        <begin position="974"/>
        <end position="993"/>
    </location>
</feature>
<comment type="similarity">
    <text evidence="2">Belongs to the ABC transporter superfamily. ABCG family. PDR (TC 3.A.1.205) subfamily.</text>
</comment>
<keyword evidence="3" id="KW-0813">Transport</keyword>
<keyword evidence="14" id="KW-1185">Reference proteome</keyword>
<dbReference type="InterPro" id="IPR034003">
    <property type="entry name" value="ABCG_PDR_2"/>
</dbReference>
<feature type="transmembrane region" description="Helical" evidence="11">
    <location>
        <begin position="1053"/>
        <end position="1076"/>
    </location>
</feature>
<dbReference type="Pfam" id="PF08370">
    <property type="entry name" value="PDR_assoc"/>
    <property type="match status" value="1"/>
</dbReference>
<dbReference type="EMBL" id="JBGMDY010000002">
    <property type="protein sequence ID" value="KAL2344928.1"/>
    <property type="molecule type" value="Genomic_DNA"/>
</dbReference>
<dbReference type="FunFam" id="3.40.50.300:FF:000059">
    <property type="entry name" value="ABC transporter G family member 40"/>
    <property type="match status" value="1"/>
</dbReference>
<keyword evidence="9 11" id="KW-0472">Membrane</keyword>
<evidence type="ECO:0000256" key="1">
    <source>
        <dbReference type="ARBA" id="ARBA00004141"/>
    </source>
</evidence>
<comment type="subcellular location">
    <subcellularLocation>
        <location evidence="1">Membrane</location>
        <topology evidence="1">Multi-pass membrane protein</topology>
    </subcellularLocation>
</comment>
<feature type="transmembrane region" description="Helical" evidence="11">
    <location>
        <begin position="429"/>
        <end position="455"/>
    </location>
</feature>
<dbReference type="InterPro" id="IPR003439">
    <property type="entry name" value="ABC_transporter-like_ATP-bd"/>
</dbReference>
<evidence type="ECO:0000313" key="13">
    <source>
        <dbReference type="EMBL" id="KAL2344928.1"/>
    </source>
</evidence>
<feature type="transmembrane region" description="Helical" evidence="11">
    <location>
        <begin position="202"/>
        <end position="223"/>
    </location>
</feature>
<dbReference type="PROSITE" id="PS50893">
    <property type="entry name" value="ABC_TRANSPORTER_2"/>
    <property type="match status" value="1"/>
</dbReference>
<reference evidence="13 14" key="1">
    <citation type="submission" date="2024-08" db="EMBL/GenBank/DDBJ databases">
        <title>Insights into the chromosomal genome structure of Flemingia macrophylla.</title>
        <authorList>
            <person name="Ding Y."/>
            <person name="Zhao Y."/>
            <person name="Bi W."/>
            <person name="Wu M."/>
            <person name="Zhao G."/>
            <person name="Gong Y."/>
            <person name="Li W."/>
            <person name="Zhang P."/>
        </authorList>
    </citation>
    <scope>NUCLEOTIDE SEQUENCE [LARGE SCALE GENOMIC DNA]</scope>
    <source>
        <strain evidence="13">DYQJB</strain>
        <tissue evidence="13">Leaf</tissue>
    </source>
</reference>
<evidence type="ECO:0000259" key="12">
    <source>
        <dbReference type="PROSITE" id="PS50893"/>
    </source>
</evidence>
<dbReference type="Pfam" id="PF01061">
    <property type="entry name" value="ABC2_membrane"/>
    <property type="match status" value="2"/>
</dbReference>
<evidence type="ECO:0000256" key="4">
    <source>
        <dbReference type="ARBA" id="ARBA00022692"/>
    </source>
</evidence>
<evidence type="ECO:0000256" key="3">
    <source>
        <dbReference type="ARBA" id="ARBA00022448"/>
    </source>
</evidence>
<accession>A0ABD1NBF5</accession>
<feature type="transmembrane region" description="Helical" evidence="11">
    <location>
        <begin position="1005"/>
        <end position="1024"/>
    </location>
</feature>
<dbReference type="SMART" id="SM00382">
    <property type="entry name" value="AAA"/>
    <property type="match status" value="1"/>
</dbReference>
<keyword evidence="4 11" id="KW-0812">Transmembrane</keyword>
<evidence type="ECO:0000256" key="8">
    <source>
        <dbReference type="ARBA" id="ARBA00022989"/>
    </source>
</evidence>
<evidence type="ECO:0000256" key="9">
    <source>
        <dbReference type="ARBA" id="ARBA00023136"/>
    </source>
</evidence>
<keyword evidence="5" id="KW-0677">Repeat</keyword>
<dbReference type="InterPro" id="IPR003593">
    <property type="entry name" value="AAA+_ATPase"/>
</dbReference>